<dbReference type="PANTHER" id="PTHR35849:SF1">
    <property type="entry name" value="INTERMEMBRANE PHOSPHOLIPID TRANSPORT SYSTEM BINDING PROTEIN MLAB"/>
    <property type="match status" value="1"/>
</dbReference>
<gene>
    <name evidence="2" type="ORF">ABXR19_11120</name>
</gene>
<dbReference type="RefSeq" id="WP_354601196.1">
    <property type="nucleotide sequence ID" value="NZ_JBEWZI010000010.1"/>
</dbReference>
<accession>A0ABV2TLE0</accession>
<dbReference type="PANTHER" id="PTHR35849">
    <property type="entry name" value="BLR2341 PROTEIN"/>
    <property type="match status" value="1"/>
</dbReference>
<dbReference type="SUPFAM" id="SSF52091">
    <property type="entry name" value="SpoIIaa-like"/>
    <property type="match status" value="1"/>
</dbReference>
<dbReference type="PROSITE" id="PS50801">
    <property type="entry name" value="STAS"/>
    <property type="match status" value="1"/>
</dbReference>
<organism evidence="2 3">
    <name type="scientific">Uliginosibacterium flavum</name>
    <dbReference type="NCBI Taxonomy" id="1396831"/>
    <lineage>
        <taxon>Bacteria</taxon>
        <taxon>Pseudomonadati</taxon>
        <taxon>Pseudomonadota</taxon>
        <taxon>Betaproteobacteria</taxon>
        <taxon>Rhodocyclales</taxon>
        <taxon>Zoogloeaceae</taxon>
        <taxon>Uliginosibacterium</taxon>
    </lineage>
</organism>
<dbReference type="InterPro" id="IPR036513">
    <property type="entry name" value="STAS_dom_sf"/>
</dbReference>
<feature type="domain" description="STAS" evidence="1">
    <location>
        <begin position="37"/>
        <end position="103"/>
    </location>
</feature>
<evidence type="ECO:0000313" key="3">
    <source>
        <dbReference type="Proteomes" id="UP001549691"/>
    </source>
</evidence>
<sequence>MISERNGQLFIEGAMNQQTAPALLPAGEPLMAAADRIVNLSGITAVDSSALAVLLGWLRAAQAAGKTLHIVEAPGAFVSLASLYGVAPILFPSETDRDASVQH</sequence>
<dbReference type="Gene3D" id="3.30.750.24">
    <property type="entry name" value="STAS domain"/>
    <property type="match status" value="1"/>
</dbReference>
<dbReference type="Proteomes" id="UP001549691">
    <property type="component" value="Unassembled WGS sequence"/>
</dbReference>
<dbReference type="InterPro" id="IPR002645">
    <property type="entry name" value="STAS_dom"/>
</dbReference>
<dbReference type="Pfam" id="PF13466">
    <property type="entry name" value="STAS_2"/>
    <property type="match status" value="1"/>
</dbReference>
<dbReference type="CDD" id="cd07043">
    <property type="entry name" value="STAS_anti-anti-sigma_factors"/>
    <property type="match status" value="1"/>
</dbReference>
<name>A0ABV2TLE0_9RHOO</name>
<keyword evidence="3" id="KW-1185">Reference proteome</keyword>
<evidence type="ECO:0000313" key="2">
    <source>
        <dbReference type="EMBL" id="MET7014740.1"/>
    </source>
</evidence>
<evidence type="ECO:0000259" key="1">
    <source>
        <dbReference type="PROSITE" id="PS50801"/>
    </source>
</evidence>
<comment type="caution">
    <text evidence="2">The sequence shown here is derived from an EMBL/GenBank/DDBJ whole genome shotgun (WGS) entry which is preliminary data.</text>
</comment>
<reference evidence="2 3" key="1">
    <citation type="submission" date="2024-07" db="EMBL/GenBank/DDBJ databases">
        <title>Uliginosibacterium flavum JJ3220;KACC:17644.</title>
        <authorList>
            <person name="Kim M.K."/>
        </authorList>
    </citation>
    <scope>NUCLEOTIDE SEQUENCE [LARGE SCALE GENOMIC DNA]</scope>
    <source>
        <strain evidence="2 3">KACC:17644</strain>
    </source>
</reference>
<dbReference type="InterPro" id="IPR058548">
    <property type="entry name" value="MlaB-like_STAS"/>
</dbReference>
<proteinExistence type="predicted"/>
<dbReference type="InterPro" id="IPR052746">
    <property type="entry name" value="MlaB_ABC_Transporter"/>
</dbReference>
<dbReference type="EMBL" id="JBEWZI010000010">
    <property type="protein sequence ID" value="MET7014740.1"/>
    <property type="molecule type" value="Genomic_DNA"/>
</dbReference>
<protein>
    <submittedName>
        <fullName evidence="2">STAS domain-containing protein</fullName>
    </submittedName>
</protein>